<evidence type="ECO:0000313" key="2">
    <source>
        <dbReference type="Proteomes" id="UP000826195"/>
    </source>
</evidence>
<organism evidence="1 2">
    <name type="scientific">Cotesia glomerata</name>
    <name type="common">Lepidopteran parasitic wasp</name>
    <name type="synonym">Apanteles glomeratus</name>
    <dbReference type="NCBI Taxonomy" id="32391"/>
    <lineage>
        <taxon>Eukaryota</taxon>
        <taxon>Metazoa</taxon>
        <taxon>Ecdysozoa</taxon>
        <taxon>Arthropoda</taxon>
        <taxon>Hexapoda</taxon>
        <taxon>Insecta</taxon>
        <taxon>Pterygota</taxon>
        <taxon>Neoptera</taxon>
        <taxon>Endopterygota</taxon>
        <taxon>Hymenoptera</taxon>
        <taxon>Apocrita</taxon>
        <taxon>Ichneumonoidea</taxon>
        <taxon>Braconidae</taxon>
        <taxon>Microgastrinae</taxon>
        <taxon>Cotesia</taxon>
    </lineage>
</organism>
<name>A0AAV7IWS4_COTGL</name>
<reference evidence="1 2" key="1">
    <citation type="journal article" date="2021" name="J. Hered.">
        <title>A chromosome-level genome assembly of the parasitoid wasp, Cotesia glomerata (Hymenoptera: Braconidae).</title>
        <authorList>
            <person name="Pinto B.J."/>
            <person name="Weis J.J."/>
            <person name="Gamble T."/>
            <person name="Ode P.J."/>
            <person name="Paul R."/>
            <person name="Zaspel J.M."/>
        </authorList>
    </citation>
    <scope>NUCLEOTIDE SEQUENCE [LARGE SCALE GENOMIC DNA]</scope>
    <source>
        <strain evidence="1">CgM1</strain>
    </source>
</reference>
<comment type="caution">
    <text evidence="1">The sequence shown here is derived from an EMBL/GenBank/DDBJ whole genome shotgun (WGS) entry which is preliminary data.</text>
</comment>
<protein>
    <submittedName>
        <fullName evidence="1">Uncharacterized protein</fullName>
    </submittedName>
</protein>
<keyword evidence="2" id="KW-1185">Reference proteome</keyword>
<sequence>MDKALTEGTRKRVDSVLSQQELDLPVHVLVVDGLAPFVVDAASHLCRLLIVPGSSPLVQETFVAEDLIQDSK</sequence>
<evidence type="ECO:0000313" key="1">
    <source>
        <dbReference type="EMBL" id="KAH0560155.1"/>
    </source>
</evidence>
<dbReference type="EMBL" id="JAHXZJ010000374">
    <property type="protein sequence ID" value="KAH0560155.1"/>
    <property type="molecule type" value="Genomic_DNA"/>
</dbReference>
<proteinExistence type="predicted"/>
<accession>A0AAV7IWS4</accession>
<dbReference type="Proteomes" id="UP000826195">
    <property type="component" value="Unassembled WGS sequence"/>
</dbReference>
<gene>
    <name evidence="1" type="ORF">KQX54_002033</name>
</gene>
<dbReference type="AlphaFoldDB" id="A0AAV7IWS4"/>